<keyword evidence="3 6" id="KW-0808">Transferase</keyword>
<evidence type="ECO:0000256" key="1">
    <source>
        <dbReference type="ARBA" id="ARBA00010815"/>
    </source>
</evidence>
<gene>
    <name evidence="6" type="ORF">BINDI_1321</name>
</gene>
<dbReference type="PIRSF" id="PIRSF003085">
    <property type="entry name" value="CMAS"/>
    <property type="match status" value="1"/>
</dbReference>
<reference evidence="6 7" key="1">
    <citation type="journal article" date="2014" name="Appl. Environ. Microbiol.">
        <title>Genomic encyclopedia of type strains of the genus Bifidobacterium.</title>
        <authorList>
            <person name="Milani C."/>
            <person name="Lugli G.A."/>
            <person name="Duranti S."/>
            <person name="Turroni F."/>
            <person name="Bottacini F."/>
            <person name="Mangifesta M."/>
            <person name="Sanchez B."/>
            <person name="Viappiani A."/>
            <person name="Mancabelli L."/>
            <person name="Taminiau B."/>
            <person name="Delcenserie V."/>
            <person name="Barrangou R."/>
            <person name="Margolles A."/>
            <person name="van Sinderen D."/>
            <person name="Ventura M."/>
        </authorList>
    </citation>
    <scope>NUCLEOTIDE SEQUENCE [LARGE SCALE GENOMIC DNA]</scope>
    <source>
        <strain evidence="6 7">LMG 11587</strain>
    </source>
</reference>
<evidence type="ECO:0000256" key="2">
    <source>
        <dbReference type="ARBA" id="ARBA00022603"/>
    </source>
</evidence>
<evidence type="ECO:0000256" key="3">
    <source>
        <dbReference type="ARBA" id="ARBA00022679"/>
    </source>
</evidence>
<evidence type="ECO:0000313" key="6">
    <source>
        <dbReference type="EMBL" id="AIC92575.1"/>
    </source>
</evidence>
<name>A0A087VVP3_9BIFI</name>
<dbReference type="SUPFAM" id="SSF53335">
    <property type="entry name" value="S-adenosyl-L-methionine-dependent methyltransferases"/>
    <property type="match status" value="1"/>
</dbReference>
<evidence type="ECO:0000256" key="4">
    <source>
        <dbReference type="ARBA" id="ARBA00022691"/>
    </source>
</evidence>
<dbReference type="GO" id="GO:0008610">
    <property type="term" value="P:lipid biosynthetic process"/>
    <property type="evidence" value="ECO:0007669"/>
    <property type="project" value="InterPro"/>
</dbReference>
<keyword evidence="7" id="KW-1185">Reference proteome</keyword>
<evidence type="ECO:0000256" key="5">
    <source>
        <dbReference type="ARBA" id="ARBA00023098"/>
    </source>
</evidence>
<dbReference type="GO" id="GO:0008825">
    <property type="term" value="F:cyclopropane-fatty-acyl-phospholipid synthase activity"/>
    <property type="evidence" value="ECO:0007669"/>
    <property type="project" value="UniProtKB-EC"/>
</dbReference>
<dbReference type="EMBL" id="CP006018">
    <property type="protein sequence ID" value="AIC92575.1"/>
    <property type="molecule type" value="Genomic_DNA"/>
</dbReference>
<proteinExistence type="inferred from homology"/>
<comment type="similarity">
    <text evidence="1">Belongs to the CFA/CMAS family.</text>
</comment>
<dbReference type="PANTHER" id="PTHR43667:SF1">
    <property type="entry name" value="CYCLOPROPANE-FATTY-ACYL-PHOSPHOLIPID SYNTHASE"/>
    <property type="match status" value="1"/>
</dbReference>
<dbReference type="Pfam" id="PF02353">
    <property type="entry name" value="CMAS"/>
    <property type="match status" value="1"/>
</dbReference>
<evidence type="ECO:0000313" key="7">
    <source>
        <dbReference type="Proteomes" id="UP000028569"/>
    </source>
</evidence>
<dbReference type="InterPro" id="IPR029063">
    <property type="entry name" value="SAM-dependent_MTases_sf"/>
</dbReference>
<dbReference type="KEGG" id="bii:BINDI_1321"/>
<organism evidence="6 7">
    <name type="scientific">Bifidobacterium [indicum] DSM 20214 = LMG 11587</name>
    <dbReference type="NCBI Taxonomy" id="1341694"/>
    <lineage>
        <taxon>Bacteria</taxon>
        <taxon>Bacillati</taxon>
        <taxon>Actinomycetota</taxon>
        <taxon>Actinomycetes</taxon>
        <taxon>Bifidobacteriales</taxon>
        <taxon>Bifidobacteriaceae</taxon>
        <taxon>Bifidobacterium</taxon>
    </lineage>
</organism>
<dbReference type="EC" id="2.1.1.79" evidence="6"/>
<accession>A0A087VVP3</accession>
<dbReference type="Gene3D" id="3.40.50.150">
    <property type="entry name" value="Vaccinia Virus protein VP39"/>
    <property type="match status" value="1"/>
</dbReference>
<dbReference type="InterPro" id="IPR003333">
    <property type="entry name" value="CMAS"/>
</dbReference>
<dbReference type="GO" id="GO:0032259">
    <property type="term" value="P:methylation"/>
    <property type="evidence" value="ECO:0007669"/>
    <property type="project" value="UniProtKB-KW"/>
</dbReference>
<dbReference type="AlphaFoldDB" id="A0A087VVP3"/>
<dbReference type="CDD" id="cd02440">
    <property type="entry name" value="AdoMet_MTases"/>
    <property type="match status" value="1"/>
</dbReference>
<dbReference type="Proteomes" id="UP000028569">
    <property type="component" value="Chromosome"/>
</dbReference>
<keyword evidence="4" id="KW-0949">S-adenosyl-L-methionine</keyword>
<dbReference type="InterPro" id="IPR050723">
    <property type="entry name" value="CFA/CMAS"/>
</dbReference>
<keyword evidence="2 6" id="KW-0489">Methyltransferase</keyword>
<protein>
    <submittedName>
        <fullName evidence="6">Cyclopropane-fatty-acyl-phospholipid synthase</fullName>
        <ecNumber evidence="6">2.1.1.79</ecNumber>
    </submittedName>
</protein>
<keyword evidence="5" id="KW-0443">Lipid metabolism</keyword>
<sequence>MLIRNQDVRKGGFMARSNMTVAEMIGLFLDPAAPVQITAFDGSHFGDSAAPLHLEIKNSRAIYYIAENPNDLGLARAYLQGDLDSPDLQPGNPYQVFKDLVALKKYVKKPGKADLARMAAAIFSHGIRIPEPPAIEGPSLAKRLTEGLRPHTRKGDAATVSYHYDQSNDFYRLFLGSSMTYTCAVFEKPTDTLEAAQEHKLNMVLDKMNLKKGDRLLDVGCGWGSMEVAAAKRGIHVIGVTLAEEQVEWAQEWIRKEGLGDLAEVRLMDYRDVPESGFDGICSIGMMEHVGYKQYPSYFKEMMDKLRPGGILLNHQITRTNSHDNKRAGGFIDRYIFPDGELASPAEIELAIQDTGFEVMTQENLRQHYALTLQHWTENLQDNWEQAKTMVGEPKARLWGLYMAGSRLNFEINNIQVHQFQCIKPDPATGTYSYPLRPWWDR</sequence>
<dbReference type="PANTHER" id="PTHR43667">
    <property type="entry name" value="CYCLOPROPANE-FATTY-ACYL-PHOSPHOLIPID SYNTHASE"/>
    <property type="match status" value="1"/>
</dbReference>
<dbReference type="HOGENOM" id="CLU_026434_6_2_11"/>